<feature type="compositionally biased region" description="Basic and acidic residues" evidence="1">
    <location>
        <begin position="126"/>
        <end position="153"/>
    </location>
</feature>
<feature type="transmembrane region" description="Helical" evidence="2">
    <location>
        <begin position="56"/>
        <end position="76"/>
    </location>
</feature>
<evidence type="ECO:0000256" key="2">
    <source>
        <dbReference type="SAM" id="Phobius"/>
    </source>
</evidence>
<organism evidence="3 4">
    <name type="scientific">Actinomyces oris</name>
    <dbReference type="NCBI Taxonomy" id="544580"/>
    <lineage>
        <taxon>Bacteria</taxon>
        <taxon>Bacillati</taxon>
        <taxon>Actinomycetota</taxon>
        <taxon>Actinomycetes</taxon>
        <taxon>Actinomycetales</taxon>
        <taxon>Actinomycetaceae</taxon>
        <taxon>Actinomyces</taxon>
    </lineage>
</organism>
<protein>
    <submittedName>
        <fullName evidence="3">Uncharacterized protein</fullName>
    </submittedName>
</protein>
<evidence type="ECO:0000313" key="4">
    <source>
        <dbReference type="Proteomes" id="UP000185772"/>
    </source>
</evidence>
<dbReference type="RefSeq" id="WP_075371149.1">
    <property type="nucleotide sequence ID" value="NZ_MSKM01000024.1"/>
</dbReference>
<keyword evidence="2" id="KW-0812">Transmembrane</keyword>
<keyword evidence="2" id="KW-1133">Transmembrane helix</keyword>
<keyword evidence="2" id="KW-0472">Membrane</keyword>
<dbReference type="Proteomes" id="UP000185772">
    <property type="component" value="Unassembled WGS sequence"/>
</dbReference>
<feature type="transmembrane region" description="Helical" evidence="2">
    <location>
        <begin position="12"/>
        <end position="30"/>
    </location>
</feature>
<dbReference type="AlphaFoldDB" id="A0A1Q8VXU0"/>
<feature type="region of interest" description="Disordered" evidence="1">
    <location>
        <begin position="126"/>
        <end position="164"/>
    </location>
</feature>
<feature type="compositionally biased region" description="Basic residues" evidence="1">
    <location>
        <begin position="154"/>
        <end position="164"/>
    </location>
</feature>
<evidence type="ECO:0000313" key="3">
    <source>
        <dbReference type="EMBL" id="OLO53108.1"/>
    </source>
</evidence>
<comment type="caution">
    <text evidence="3">The sequence shown here is derived from an EMBL/GenBank/DDBJ whole genome shotgun (WGS) entry which is preliminary data.</text>
</comment>
<evidence type="ECO:0000256" key="1">
    <source>
        <dbReference type="SAM" id="MobiDB-lite"/>
    </source>
</evidence>
<name>A0A1Q8VXU0_9ACTO</name>
<dbReference type="EMBL" id="MSKM01000024">
    <property type="protein sequence ID" value="OLO53108.1"/>
    <property type="molecule type" value="Genomic_DNA"/>
</dbReference>
<reference evidence="3 4" key="1">
    <citation type="submission" date="2016-12" db="EMBL/GenBank/DDBJ databases">
        <title>Genomic comparison of strains in the 'Actinomyces naeslundii' group.</title>
        <authorList>
            <person name="Mughal S.R."/>
            <person name="Do T."/>
            <person name="Gilbert S.C."/>
            <person name="Witherden E.A."/>
            <person name="Didelot X."/>
            <person name="Beighton D."/>
        </authorList>
    </citation>
    <scope>NUCLEOTIDE SEQUENCE [LARGE SCALE GENOMIC DNA]</scope>
    <source>
        <strain evidence="3 4">MMRCO6-1</strain>
    </source>
</reference>
<proteinExistence type="predicted"/>
<feature type="transmembrane region" description="Helical" evidence="2">
    <location>
        <begin position="88"/>
        <end position="110"/>
    </location>
</feature>
<accession>A0A1Q8VXU0</accession>
<gene>
    <name evidence="3" type="ORF">BKH27_07200</name>
</gene>
<sequence>MYPQIDFTETQAGVVGLVLGTVTMLNWWFAMFSDHWYGDLGRSFGEGEFNVGRNTVALTLPAVGLFCLFGGAGMLFDHRFGQGDPFVGFFVVGTVVFLGVAVLSLIPFPLPGPMYPEWQMEKRRARAEAAARDAGMDDEPVRSTGRHAAEPSKPRTRGPGRHAK</sequence>